<evidence type="ECO:0000313" key="1">
    <source>
        <dbReference type="EMBL" id="VDH99046.1"/>
    </source>
</evidence>
<dbReference type="EMBL" id="UYJE01001089">
    <property type="protein sequence ID" value="VDH99046.1"/>
    <property type="molecule type" value="Genomic_DNA"/>
</dbReference>
<proteinExistence type="predicted"/>
<name>A0A8B6C1F8_MYTGA</name>
<organism evidence="1 2">
    <name type="scientific">Mytilus galloprovincialis</name>
    <name type="common">Mediterranean mussel</name>
    <dbReference type="NCBI Taxonomy" id="29158"/>
    <lineage>
        <taxon>Eukaryota</taxon>
        <taxon>Metazoa</taxon>
        <taxon>Spiralia</taxon>
        <taxon>Lophotrochozoa</taxon>
        <taxon>Mollusca</taxon>
        <taxon>Bivalvia</taxon>
        <taxon>Autobranchia</taxon>
        <taxon>Pteriomorphia</taxon>
        <taxon>Mytilida</taxon>
        <taxon>Mytiloidea</taxon>
        <taxon>Mytilidae</taxon>
        <taxon>Mytilinae</taxon>
        <taxon>Mytilus</taxon>
    </lineage>
</organism>
<protein>
    <submittedName>
        <fullName evidence="1">Uncharacterized protein</fullName>
    </submittedName>
</protein>
<keyword evidence="2" id="KW-1185">Reference proteome</keyword>
<accession>A0A8B6C1F8</accession>
<dbReference type="Proteomes" id="UP000596742">
    <property type="component" value="Unassembled WGS sequence"/>
</dbReference>
<sequence length="130" mass="14604">MDRNTSYEDPFNDGFNIVISQTPEAKPLIIGTLNVFGTGSSTSLTNAFDDDLDIILLKVADDMEPDDDLPNIFLCFSEETKMLESCYDIDDTGEWGQCFRRKSSSWALDEIVFHNGKDIIKTLQPADLVQ</sequence>
<evidence type="ECO:0000313" key="2">
    <source>
        <dbReference type="Proteomes" id="UP000596742"/>
    </source>
</evidence>
<comment type="caution">
    <text evidence="1">The sequence shown here is derived from an EMBL/GenBank/DDBJ whole genome shotgun (WGS) entry which is preliminary data.</text>
</comment>
<reference evidence="1" key="1">
    <citation type="submission" date="2018-11" db="EMBL/GenBank/DDBJ databases">
        <authorList>
            <person name="Alioto T."/>
            <person name="Alioto T."/>
        </authorList>
    </citation>
    <scope>NUCLEOTIDE SEQUENCE</scope>
</reference>
<gene>
    <name evidence="1" type="ORF">MGAL_10B030431</name>
</gene>
<dbReference type="AlphaFoldDB" id="A0A8B6C1F8"/>